<keyword evidence="2" id="KW-0732">Signal</keyword>
<evidence type="ECO:0000256" key="6">
    <source>
        <dbReference type="PIRSR" id="PIRSR001227-2"/>
    </source>
</evidence>
<dbReference type="GO" id="GO:0046872">
    <property type="term" value="F:metal ion binding"/>
    <property type="evidence" value="ECO:0007669"/>
    <property type="project" value="UniProtKB-KW"/>
</dbReference>
<dbReference type="InterPro" id="IPR023343">
    <property type="entry name" value="Penicillin_amidase_dom1"/>
</dbReference>
<accession>A0A4R5DI72</accession>
<dbReference type="InterPro" id="IPR043146">
    <property type="entry name" value="Penicillin_amidase_N_B-knob"/>
</dbReference>
<evidence type="ECO:0000256" key="2">
    <source>
        <dbReference type="ARBA" id="ARBA00022729"/>
    </source>
</evidence>
<dbReference type="Pfam" id="PF01804">
    <property type="entry name" value="Penicil_amidase"/>
    <property type="match status" value="1"/>
</dbReference>
<keyword evidence="6" id="KW-0106">Calcium</keyword>
<dbReference type="PANTHER" id="PTHR34218">
    <property type="entry name" value="PEPTIDASE S45 PENICILLIN AMIDASE"/>
    <property type="match status" value="1"/>
</dbReference>
<evidence type="ECO:0000313" key="8">
    <source>
        <dbReference type="Proteomes" id="UP000294850"/>
    </source>
</evidence>
<dbReference type="EMBL" id="SMFL01000006">
    <property type="protein sequence ID" value="TDE13802.1"/>
    <property type="molecule type" value="Genomic_DNA"/>
</dbReference>
<keyword evidence="6" id="KW-0479">Metal-binding</keyword>
<dbReference type="InterPro" id="IPR014395">
    <property type="entry name" value="Pen/GL7ACA/AHL_acylase"/>
</dbReference>
<dbReference type="PANTHER" id="PTHR34218:SF3">
    <property type="entry name" value="ACYL-HOMOSERINE LACTONE ACYLASE PVDQ"/>
    <property type="match status" value="1"/>
</dbReference>
<reference evidence="7 8" key="1">
    <citation type="submission" date="2019-03" db="EMBL/GenBank/DDBJ databases">
        <title>Dyadobacter AR-3-6 sp. nov., isolated from arctic soil.</title>
        <authorList>
            <person name="Chaudhary D.K."/>
        </authorList>
    </citation>
    <scope>NUCLEOTIDE SEQUENCE [LARGE SCALE GENOMIC DNA]</scope>
    <source>
        <strain evidence="7 8">AR-3-6</strain>
    </source>
</reference>
<dbReference type="AlphaFoldDB" id="A0A4R5DI72"/>
<dbReference type="InterPro" id="IPR043147">
    <property type="entry name" value="Penicillin_amidase_A-knob"/>
</dbReference>
<dbReference type="InterPro" id="IPR002692">
    <property type="entry name" value="S45"/>
</dbReference>
<dbReference type="GO" id="GO:0017000">
    <property type="term" value="P:antibiotic biosynthetic process"/>
    <property type="evidence" value="ECO:0007669"/>
    <property type="project" value="InterPro"/>
</dbReference>
<dbReference type="Gene3D" id="1.10.439.10">
    <property type="entry name" value="Penicillin Amidohydrolase, domain 1"/>
    <property type="match status" value="1"/>
</dbReference>
<dbReference type="CDD" id="cd03747">
    <property type="entry name" value="Ntn_PGA_like"/>
    <property type="match status" value="1"/>
</dbReference>
<sequence>MKFVKAILSILVVAGLVFVLNRSWGPVPALGSFLSPFTGFWQNGENPVPDNSQVSLKVDGLTDEVIVRFDDTGVPHIFAKNDYDLFFAQGYITAKDRLWQMELQVRAASGRLSEILGPATLPLDQKSRRLGMGYGAEANLKLGMSDKRSKTALTGYSAGVNAYIDQLAPKDLPVEYKLLGYRPEVWKPINTMYMLEQMTLMLAGRSNDLSISNVLKKYGQEVVNQLFPDYPMLQESPIIPAGTKWNFPTLPIPVKNPLSSSDSPVAQIFNSKYSLANNQVLAPAEPKPEGIGSNNWAVGAEKSITGYPILANDPHLELTIPSIWYQVQLHTPEMNVYGVSLPGIPSVIIGFNQNVAWGVTNVDADVFDLYKIKFKDSTHAQYWHENQWKATRKREELIYVKGKTEPVKENVFYTHHGPVSDTDQPDGDVPNLAIKWIGHEPGNSFLTFYELNKAKNYDDYRKALTYYVGPAQNFIFADNGKNIAITVNGKLPLKYKDQGKFLLDGTDPMDDWQGWIPAEQNPFVKNPTRGFVSSANQSSTDPTYPYYINWLFAPSERGIRINERLTAMTKANADSLRMLQNDNFSVMARTILPKLLSVLRASALSPTQKAAEITLSGWNYQNNPESIPAAIFETWMPLLQESIWNDEFNSDSVVMRYPSRDRTMYMILNQPNEKWFDNVKTPQKETMPDVVLNSFKASLDSLQKWHGKMSPEWQWSNVKGTEIRHLSRSLKPFNAPLLKTGGGAGIVNAITKRNGPSWRMVVELGPAPKAYGIYPGGQSGNPGSPYYMNLLKKWENGELNELIFLSSPDQQHSRMTSSGITFKKN</sequence>
<gene>
    <name evidence="7" type="ORF">E0F88_18090</name>
</gene>
<comment type="caution">
    <text evidence="7">The sequence shown here is derived from an EMBL/GenBank/DDBJ whole genome shotgun (WGS) entry which is preliminary data.</text>
</comment>
<dbReference type="RefSeq" id="WP_131959677.1">
    <property type="nucleotide sequence ID" value="NZ_SMFL01000006.1"/>
</dbReference>
<dbReference type="Proteomes" id="UP000294850">
    <property type="component" value="Unassembled WGS sequence"/>
</dbReference>
<organism evidence="7 8">
    <name type="scientific">Dyadobacter psychrotolerans</name>
    <dbReference type="NCBI Taxonomy" id="2541721"/>
    <lineage>
        <taxon>Bacteria</taxon>
        <taxon>Pseudomonadati</taxon>
        <taxon>Bacteroidota</taxon>
        <taxon>Cytophagia</taxon>
        <taxon>Cytophagales</taxon>
        <taxon>Spirosomataceae</taxon>
        <taxon>Dyadobacter</taxon>
    </lineage>
</organism>
<dbReference type="SUPFAM" id="SSF56235">
    <property type="entry name" value="N-terminal nucleophile aminohydrolases (Ntn hydrolases)"/>
    <property type="match status" value="1"/>
</dbReference>
<evidence type="ECO:0000256" key="5">
    <source>
        <dbReference type="PIRSR" id="PIRSR001227-1"/>
    </source>
</evidence>
<name>A0A4R5DI72_9BACT</name>
<evidence type="ECO:0000256" key="1">
    <source>
        <dbReference type="ARBA" id="ARBA00006586"/>
    </source>
</evidence>
<keyword evidence="8" id="KW-1185">Reference proteome</keyword>
<evidence type="ECO:0000256" key="3">
    <source>
        <dbReference type="ARBA" id="ARBA00022801"/>
    </source>
</evidence>
<feature type="binding site" evidence="6">
    <location>
        <position position="368"/>
    </location>
    <ligand>
        <name>Ca(2+)</name>
        <dbReference type="ChEBI" id="CHEBI:29108"/>
    </ligand>
</feature>
<evidence type="ECO:0000256" key="4">
    <source>
        <dbReference type="ARBA" id="ARBA00023145"/>
    </source>
</evidence>
<comment type="cofactor">
    <cofactor evidence="6">
        <name>Ca(2+)</name>
        <dbReference type="ChEBI" id="CHEBI:29108"/>
    </cofactor>
    <text evidence="6">Binds 1 Ca(2+) ion per dimer.</text>
</comment>
<keyword evidence="4" id="KW-0865">Zymogen</keyword>
<dbReference type="Gene3D" id="1.10.1400.10">
    <property type="match status" value="1"/>
</dbReference>
<dbReference type="InterPro" id="IPR029055">
    <property type="entry name" value="Ntn_hydrolases_N"/>
</dbReference>
<evidence type="ECO:0000313" key="7">
    <source>
        <dbReference type="EMBL" id="TDE13802.1"/>
    </source>
</evidence>
<comment type="similarity">
    <text evidence="1">Belongs to the peptidase S45 family.</text>
</comment>
<proteinExistence type="inferred from homology"/>
<dbReference type="GO" id="GO:0016811">
    <property type="term" value="F:hydrolase activity, acting on carbon-nitrogen (but not peptide) bonds, in linear amides"/>
    <property type="evidence" value="ECO:0007669"/>
    <property type="project" value="InterPro"/>
</dbReference>
<keyword evidence="3" id="KW-0378">Hydrolase</keyword>
<dbReference type="PIRSF" id="PIRSF001227">
    <property type="entry name" value="Pen_acylase"/>
    <property type="match status" value="1"/>
</dbReference>
<dbReference type="Gene3D" id="3.60.20.10">
    <property type="entry name" value="Glutamine Phosphoribosylpyrophosphate, subunit 1, domain 1"/>
    <property type="match status" value="1"/>
</dbReference>
<feature type="binding site" evidence="6">
    <location>
        <position position="365"/>
    </location>
    <ligand>
        <name>Ca(2+)</name>
        <dbReference type="ChEBI" id="CHEBI:29108"/>
    </ligand>
</feature>
<feature type="active site" description="Nucleophile" evidence="5">
    <location>
        <position position="293"/>
    </location>
</feature>
<dbReference type="OrthoDB" id="9759796at2"/>
<dbReference type="Gene3D" id="2.30.120.10">
    <property type="match status" value="1"/>
</dbReference>
<protein>
    <submittedName>
        <fullName evidence="7">Penicillin acylase family protein</fullName>
    </submittedName>
</protein>